<accession>A0A150X0T8</accession>
<protein>
    <submittedName>
        <fullName evidence="1">Uncharacterized protein</fullName>
    </submittedName>
</protein>
<comment type="caution">
    <text evidence="1">The sequence shown here is derived from an EMBL/GenBank/DDBJ whole genome shotgun (WGS) entry which is preliminary data.</text>
</comment>
<gene>
    <name evidence="1" type="ORF">AWN68_11255</name>
</gene>
<organism evidence="1 2">
    <name type="scientific">Roseivirga echinicomitans</name>
    <dbReference type="NCBI Taxonomy" id="296218"/>
    <lineage>
        <taxon>Bacteria</taxon>
        <taxon>Pseudomonadati</taxon>
        <taxon>Bacteroidota</taxon>
        <taxon>Cytophagia</taxon>
        <taxon>Cytophagales</taxon>
        <taxon>Roseivirgaceae</taxon>
        <taxon>Roseivirga</taxon>
    </lineage>
</organism>
<reference evidence="1 2" key="1">
    <citation type="submission" date="2016-01" db="EMBL/GenBank/DDBJ databases">
        <title>Genome sequencing of Roseivirga echinicomitans KMM 6058.</title>
        <authorList>
            <person name="Selvaratnam C."/>
            <person name="Thevarajoo S."/>
            <person name="Goh K.M."/>
            <person name="Ee R."/>
            <person name="Chan K.-G."/>
            <person name="Chong C.S."/>
        </authorList>
    </citation>
    <scope>NUCLEOTIDE SEQUENCE [LARGE SCALE GENOMIC DNA]</scope>
    <source>
        <strain evidence="1 2">KMM 6058</strain>
    </source>
</reference>
<keyword evidence="2" id="KW-1185">Reference proteome</keyword>
<sequence>MLKKVVIYFFMAKLCTVVLGQTAQFNHEVFEKVIDLKLDSETAMPWYFGSVFQYCDDTGLLAYWNRVTRSIKYFDFESGETVKETKLSSYGPEEIPGEPYYFYYHNKDSVFVFSEFQSSKLFMVNDKGRKIDVFDFESKDGYRFTPFPRLTRVSGAIVVHKEHFFLSFNISEQKERNRVAPVLKYNMVTREYGFLEAPAAYGNMDLSRIPKGAQQEFYESRLAFNAENNEMVINYPLNQNLYLLRDGKVKEVEAKSESVEGFELLSRDKNRFEIDDIGYKKIVFGSARYFGVFYDQNNKLFYRLAKLDNVSKTESKYLSNSKKYVPDSYSWMLFDSGLSKKTEVLFSSREATPEKGVFLSPEGLWVLLPNNKGEDIMSIGLLKFNK</sequence>
<dbReference type="Pfam" id="PF13970">
    <property type="entry name" value="DUF4221"/>
    <property type="match status" value="1"/>
</dbReference>
<evidence type="ECO:0000313" key="1">
    <source>
        <dbReference type="EMBL" id="KYG72340.1"/>
    </source>
</evidence>
<dbReference type="Proteomes" id="UP000075615">
    <property type="component" value="Unassembled WGS sequence"/>
</dbReference>
<dbReference type="InterPro" id="IPR025316">
    <property type="entry name" value="DUF4221"/>
</dbReference>
<proteinExistence type="predicted"/>
<dbReference type="STRING" id="296218.AWN68_11255"/>
<dbReference type="EMBL" id="LRDB01000051">
    <property type="protein sequence ID" value="KYG72340.1"/>
    <property type="molecule type" value="Genomic_DNA"/>
</dbReference>
<dbReference type="AlphaFoldDB" id="A0A150X0T8"/>
<evidence type="ECO:0000313" key="2">
    <source>
        <dbReference type="Proteomes" id="UP000075615"/>
    </source>
</evidence>
<name>A0A150X0T8_9BACT</name>